<dbReference type="PROSITE" id="PS00028">
    <property type="entry name" value="ZINC_FINGER_C2H2_1"/>
    <property type="match status" value="11"/>
</dbReference>
<comment type="caution">
    <text evidence="15">The sequence shown here is derived from an EMBL/GenBank/DDBJ whole genome shotgun (WGS) entry which is preliminary data.</text>
</comment>
<evidence type="ECO:0000256" key="10">
    <source>
        <dbReference type="ARBA" id="ARBA00023242"/>
    </source>
</evidence>
<dbReference type="GO" id="GO:0005634">
    <property type="term" value="C:nucleus"/>
    <property type="evidence" value="ECO:0007669"/>
    <property type="project" value="UniProtKB-SubCell"/>
</dbReference>
<keyword evidence="4" id="KW-0677">Repeat</keyword>
<evidence type="ECO:0000256" key="11">
    <source>
        <dbReference type="PROSITE-ProRule" id="PRU00042"/>
    </source>
</evidence>
<dbReference type="GO" id="GO:0008270">
    <property type="term" value="F:zinc ion binding"/>
    <property type="evidence" value="ECO:0007669"/>
    <property type="project" value="UniProtKB-KW"/>
</dbReference>
<keyword evidence="6" id="KW-0862">Zinc</keyword>
<feature type="compositionally biased region" description="Low complexity" evidence="12">
    <location>
        <begin position="682"/>
        <end position="703"/>
    </location>
</feature>
<feature type="domain" description="C2H2-type" evidence="13">
    <location>
        <begin position="1843"/>
        <end position="1870"/>
    </location>
</feature>
<dbReference type="PROSITE" id="PS50805">
    <property type="entry name" value="KRAB"/>
    <property type="match status" value="1"/>
</dbReference>
<evidence type="ECO:0000256" key="2">
    <source>
        <dbReference type="ARBA" id="ARBA00006991"/>
    </source>
</evidence>
<dbReference type="FunFam" id="3.30.160.60:FF:000006">
    <property type="entry name" value="Zinc finger protein 184 (Kruppel-like)"/>
    <property type="match status" value="1"/>
</dbReference>
<feature type="region of interest" description="Disordered" evidence="12">
    <location>
        <begin position="130"/>
        <end position="167"/>
    </location>
</feature>
<feature type="non-terminal residue" evidence="15">
    <location>
        <position position="1898"/>
    </location>
</feature>
<feature type="compositionally biased region" description="Low complexity" evidence="12">
    <location>
        <begin position="404"/>
        <end position="421"/>
    </location>
</feature>
<feature type="region of interest" description="Disordered" evidence="12">
    <location>
        <begin position="768"/>
        <end position="858"/>
    </location>
</feature>
<dbReference type="FunFam" id="3.30.160.60:FF:000770">
    <property type="entry name" value="zinc finger protein 16"/>
    <property type="match status" value="1"/>
</dbReference>
<dbReference type="InterPro" id="IPR036236">
    <property type="entry name" value="Znf_C2H2_sf"/>
</dbReference>
<feature type="region of interest" description="Disordered" evidence="12">
    <location>
        <begin position="1173"/>
        <end position="1199"/>
    </location>
</feature>
<dbReference type="Gene3D" id="3.30.160.60">
    <property type="entry name" value="Classic Zinc Finger"/>
    <property type="match status" value="11"/>
</dbReference>
<dbReference type="GO" id="GO:0000978">
    <property type="term" value="F:RNA polymerase II cis-regulatory region sequence-specific DNA binding"/>
    <property type="evidence" value="ECO:0007669"/>
    <property type="project" value="TreeGrafter"/>
</dbReference>
<dbReference type="Proteomes" id="UP000700334">
    <property type="component" value="Unassembled WGS sequence"/>
</dbReference>
<dbReference type="Gene3D" id="6.10.140.140">
    <property type="match status" value="1"/>
</dbReference>
<dbReference type="InterPro" id="IPR036051">
    <property type="entry name" value="KRAB_dom_sf"/>
</dbReference>
<dbReference type="Pfam" id="PF00096">
    <property type="entry name" value="zf-C2H2"/>
    <property type="match status" value="10"/>
</dbReference>
<feature type="region of interest" description="Disordered" evidence="12">
    <location>
        <begin position="677"/>
        <end position="741"/>
    </location>
</feature>
<feature type="region of interest" description="Disordered" evidence="12">
    <location>
        <begin position="1036"/>
        <end position="1095"/>
    </location>
</feature>
<dbReference type="PANTHER" id="PTHR24393:SF15">
    <property type="entry name" value="IP01243P-RELATED"/>
    <property type="match status" value="1"/>
</dbReference>
<sequence length="1898" mass="203103">SRAGLWQPVQGSGWEGWGGEDAGGLVGPWAASSPPSRRACGEGSRLPLGGGPLTWMVSTLTVCPGSCGAGHCDLARAFRARRTVQVPTGGLLRLDPGRPVLEPEIDTAGWCLTKPQLGEDICLEKEEFTEKERNRDKAGLPGQCSQARQGKEPSGVELPEYAPPSPVTPELQIPALSCPCELHPGSACLLPHSSLPLGPIPSLPSCPQRPPTQGPLPCGHPCCAPARWPLGGARTRGWAGERDARGGDPWPQAQPSLALLAGPASCCAGRAPPSPPCPSDSGLGRAADSRGPGSGNGILPQSWGLLIPTEATSPLRVFPCPCGGVLVSKLWLRETPARGVCGWDSAPPCDPGSIPGWEMRPENPKLPCHGALAAPGSSPRSAHCKQRLLTEDRAAQGKGGSPGGSAQRGSSGSSGREGACSPARGDGEEDGKREDRAAFSLPRGSSRAPGLSASPESPSSCSALAPDPTSRPGWTRSPVVPVTPMPAERPPQAQRRAQGRREFQGRPSSAPGHMGTLLLPGVRVSCCQQRPSEESDTLPVGAEGQSSSALLGDPRARRLRPLAQRFWWPPPPTQPEALGAWTRLGRATRTLPEHPPASVLSPFCRRTGGAGWSPRVRGEGRPESPGDACPFRRCGVAGSEETGSPALGLRRERVNAGAGGWPLSGVCATGGQLASLGENSWRSAPPTAGASRPARAPPGLQAPGPGPPASQMLTRLSGCPPRAPPRRTPKSAGWGFGSGAPDCRVRSLPPRLSRGCVLLPLPPWRVREGATLGCPRVPGRPSGGRPRDREAARPRPRPAAETRRLSLPSGCRGRAEADRPADGRGAAGWGGRAGERPLPAARGRSLPDGRDRAGAATGPPQLGLVFLVVFHRRKTRGGVQVGRGAPRGGSPQPAVTIRGGVWLRGAFFRLRTSLSPPRRPAEGLCPSHQAGQCGRLGVWGREWTPRTSRSQAVSVQARTPLARPACAELSWTSGFRPSPPTGGRAGPSLPPFPGLRFAGAQTPVAFPDRPCLASGLWLSGLSTPLASCFSAHCSGQADEGARGDRGSRQGRAAPGTPPEQGEAAAPALAGLLPAGGRDTGWPGQRPQEGAAPGPERTTAWARLTTETPFWCGSRTGSWGGAQGLRGPCWPLWMSSTGAAVCTAASAALAVTTVPVVAARWAGGSSAFWLHCPPTGPGQNSGGPRLTQPRHVPDHGAKQERDAVGSGLWPWCDPAPQERAVDALGFFHPVLLPVTDAGASVREGPGACAVWLALPAGPWFLGSPAHELPAPALRDSPTLALLLRPLAAAPASPQVRFPLLLNVVSVLSAAQPSPGRGLGVQLALQLGLPPGPLRLSSWRVSFCGFQKHFRLGKGDSRPLRWGSHQQDPFSLSGPARPLGDLLTAAGEAKGWLESQMRVPATRGRGSVAALAPPAALAPGRVLRAASGQRAGLHRPGQGAPEQRWAWRPRCWRLSAITGQLQPGRHGSSWGPGIVKMCLQGMVSFEDVAVTFTREEWWHLSWAQRTLYRTVMLEIFESLASLGERGAVTAVVLGGTWQLLVKLAALSCDKIICEVSVLTKVHKIQTGEQECWKTCENSALDKHQKTVRGEKPYECEKCMKTFSWKGNLKRHQRIHIGVKPYECKECRKTFHRKSYLYIHERIHIGEKPYECKECGKTFCWESGLKRHQGTHTGEIPYECEECGKTFFQKQTLITHQRVHTGEKPYECKVCGKTFSWQSALNIHQKIHISEKPHQCKVCKKTFRLKSTLSIHERTHKSEKPYQCKECRKTFSQKISLEIHQRNHTGEKPFECNECRKTFLSKPALKRHQRIHTGEKPYNCKECRKTYSQKSSLSKHQRIHIGQKPHECKECRKTFFWQSDLKRHLVTHTGEKPYECEDCGKTFSRKSHLTEHQGTHRVKSI</sequence>
<dbReference type="PANTHER" id="PTHR24393">
    <property type="entry name" value="ZINC FINGER PROTEIN"/>
    <property type="match status" value="1"/>
</dbReference>
<evidence type="ECO:0000256" key="3">
    <source>
        <dbReference type="ARBA" id="ARBA00022723"/>
    </source>
</evidence>
<dbReference type="CDD" id="cd07765">
    <property type="entry name" value="KRAB_A-box"/>
    <property type="match status" value="1"/>
</dbReference>
<evidence type="ECO:0000313" key="16">
    <source>
        <dbReference type="Proteomes" id="UP000700334"/>
    </source>
</evidence>
<evidence type="ECO:0000256" key="6">
    <source>
        <dbReference type="ARBA" id="ARBA00022833"/>
    </source>
</evidence>
<feature type="domain" description="C2H2-type" evidence="13">
    <location>
        <begin position="1731"/>
        <end position="1758"/>
    </location>
</feature>
<dbReference type="Pfam" id="PF01352">
    <property type="entry name" value="KRAB"/>
    <property type="match status" value="1"/>
</dbReference>
<evidence type="ECO:0000256" key="9">
    <source>
        <dbReference type="ARBA" id="ARBA00023163"/>
    </source>
</evidence>
<feature type="compositionally biased region" description="Low complexity" evidence="12">
    <location>
        <begin position="773"/>
        <end position="784"/>
    </location>
</feature>
<evidence type="ECO:0000256" key="7">
    <source>
        <dbReference type="ARBA" id="ARBA00023015"/>
    </source>
</evidence>
<evidence type="ECO:0000259" key="14">
    <source>
        <dbReference type="PROSITE" id="PS50805"/>
    </source>
</evidence>
<keyword evidence="10" id="KW-0539">Nucleus</keyword>
<feature type="domain" description="C2H2-type" evidence="13">
    <location>
        <begin position="1871"/>
        <end position="1893"/>
    </location>
</feature>
<dbReference type="InterPro" id="IPR001909">
    <property type="entry name" value="KRAB"/>
</dbReference>
<feature type="region of interest" description="Disordered" evidence="12">
    <location>
        <begin position="529"/>
        <end position="549"/>
    </location>
</feature>
<dbReference type="EMBL" id="JAGFMF010012293">
    <property type="protein sequence ID" value="KAG8504389.1"/>
    <property type="molecule type" value="Genomic_DNA"/>
</dbReference>
<keyword evidence="5 11" id="KW-0863">Zinc-finger</keyword>
<feature type="domain" description="C2H2-type" evidence="13">
    <location>
        <begin position="1815"/>
        <end position="1842"/>
    </location>
</feature>
<feature type="domain" description="C2H2-type" evidence="13">
    <location>
        <begin position="1619"/>
        <end position="1646"/>
    </location>
</feature>
<keyword evidence="7" id="KW-0805">Transcription regulation</keyword>
<feature type="domain" description="C2H2-type" evidence="13">
    <location>
        <begin position="1675"/>
        <end position="1702"/>
    </location>
</feature>
<evidence type="ECO:0000256" key="8">
    <source>
        <dbReference type="ARBA" id="ARBA00023125"/>
    </source>
</evidence>
<evidence type="ECO:0000259" key="13">
    <source>
        <dbReference type="PROSITE" id="PS50157"/>
    </source>
</evidence>
<evidence type="ECO:0000256" key="12">
    <source>
        <dbReference type="SAM" id="MobiDB-lite"/>
    </source>
</evidence>
<feature type="domain" description="C2H2-type" evidence="13">
    <location>
        <begin position="1647"/>
        <end position="1674"/>
    </location>
</feature>
<feature type="domain" description="KRAB" evidence="14">
    <location>
        <begin position="1481"/>
        <end position="1566"/>
    </location>
</feature>
<evidence type="ECO:0000256" key="4">
    <source>
        <dbReference type="ARBA" id="ARBA00022737"/>
    </source>
</evidence>
<gene>
    <name evidence="15" type="ORF">J0S82_018777</name>
</gene>
<feature type="compositionally biased region" description="Basic and acidic residues" evidence="12">
    <location>
        <begin position="785"/>
        <end position="804"/>
    </location>
</feature>
<protein>
    <submittedName>
        <fullName evidence="15">Zinc finger protein 25</fullName>
    </submittedName>
</protein>
<dbReference type="FunFam" id="3.30.160.60:FF:000295">
    <property type="entry name" value="zinc finger protein 19"/>
    <property type="match status" value="2"/>
</dbReference>
<evidence type="ECO:0000313" key="15">
    <source>
        <dbReference type="EMBL" id="KAG8504389.1"/>
    </source>
</evidence>
<keyword evidence="8" id="KW-0238">DNA-binding</keyword>
<feature type="compositionally biased region" description="Low complexity" evidence="12">
    <location>
        <begin position="448"/>
        <end position="466"/>
    </location>
</feature>
<dbReference type="FunFam" id="3.30.160.60:FF:000339">
    <property type="entry name" value="zinc finger protein 300"/>
    <property type="match status" value="1"/>
</dbReference>
<dbReference type="FunFam" id="3.30.160.60:FF:002343">
    <property type="entry name" value="Zinc finger protein 33A"/>
    <property type="match status" value="1"/>
</dbReference>
<feature type="domain" description="C2H2-type" evidence="13">
    <location>
        <begin position="1759"/>
        <end position="1786"/>
    </location>
</feature>
<dbReference type="GO" id="GO:0001228">
    <property type="term" value="F:DNA-binding transcription activator activity, RNA polymerase II-specific"/>
    <property type="evidence" value="ECO:0007669"/>
    <property type="project" value="TreeGrafter"/>
</dbReference>
<feature type="compositionally biased region" description="Basic and acidic residues" evidence="12">
    <location>
        <begin position="813"/>
        <end position="822"/>
    </location>
</feature>
<dbReference type="SMART" id="SM00349">
    <property type="entry name" value="KRAB"/>
    <property type="match status" value="1"/>
</dbReference>
<feature type="region of interest" description="Disordered" evidence="12">
    <location>
        <begin position="394"/>
        <end position="516"/>
    </location>
</feature>
<dbReference type="FunFam" id="3.30.160.60:FF:000065">
    <property type="entry name" value="B-cell CLL/lymphoma 6, member B"/>
    <property type="match status" value="1"/>
</dbReference>
<comment type="similarity">
    <text evidence="2">Belongs to the krueppel C2H2-type zinc-finger protein family.</text>
</comment>
<reference evidence="15" key="1">
    <citation type="journal article" date="2021" name="Evol. Appl.">
        <title>The genome of the Pyrenean desman and the effects of bottlenecks and inbreeding on the genomic landscape of an endangered species.</title>
        <authorList>
            <person name="Escoda L."/>
            <person name="Castresana J."/>
        </authorList>
    </citation>
    <scope>NUCLEOTIDE SEQUENCE</scope>
    <source>
        <strain evidence="15">IBE-C5619</strain>
    </source>
</reference>
<feature type="region of interest" description="Disordered" evidence="12">
    <location>
        <begin position="271"/>
        <end position="297"/>
    </location>
</feature>
<proteinExistence type="inferred from homology"/>
<feature type="compositionally biased region" description="Basic and acidic residues" evidence="12">
    <location>
        <begin position="1190"/>
        <end position="1199"/>
    </location>
</feature>
<feature type="region of interest" description="Disordered" evidence="12">
    <location>
        <begin position="1"/>
        <end position="42"/>
    </location>
</feature>
<feature type="region of interest" description="Disordered" evidence="12">
    <location>
        <begin position="592"/>
        <end position="649"/>
    </location>
</feature>
<dbReference type="SUPFAM" id="SSF57667">
    <property type="entry name" value="beta-beta-alpha zinc fingers"/>
    <property type="match status" value="6"/>
</dbReference>
<feature type="compositionally biased region" description="Gly residues" evidence="12">
    <location>
        <begin position="13"/>
        <end position="26"/>
    </location>
</feature>
<feature type="domain" description="C2H2-type" evidence="13">
    <location>
        <begin position="1787"/>
        <end position="1814"/>
    </location>
</feature>
<evidence type="ECO:0000256" key="5">
    <source>
        <dbReference type="ARBA" id="ARBA00022771"/>
    </source>
</evidence>
<dbReference type="FunFam" id="3.30.160.60:FF:002090">
    <property type="entry name" value="Zinc finger protein 473"/>
    <property type="match status" value="1"/>
</dbReference>
<comment type="subcellular location">
    <subcellularLocation>
        <location evidence="1">Nucleus</location>
    </subcellularLocation>
</comment>
<dbReference type="InterPro" id="IPR013087">
    <property type="entry name" value="Znf_C2H2_type"/>
</dbReference>
<keyword evidence="16" id="KW-1185">Reference proteome</keyword>
<feature type="compositionally biased region" description="Low complexity" evidence="12">
    <location>
        <begin position="1052"/>
        <end position="1076"/>
    </location>
</feature>
<dbReference type="SMART" id="SM00355">
    <property type="entry name" value="ZnF_C2H2"/>
    <property type="match status" value="11"/>
</dbReference>
<dbReference type="FunFam" id="3.30.160.60:FF:000522">
    <property type="entry name" value="zinc finger protein 285"/>
    <property type="match status" value="1"/>
</dbReference>
<accession>A0A8J5ZE79</accession>
<feature type="region of interest" description="Disordered" evidence="12">
    <location>
        <begin position="971"/>
        <end position="994"/>
    </location>
</feature>
<feature type="domain" description="C2H2-type" evidence="13">
    <location>
        <begin position="1591"/>
        <end position="1618"/>
    </location>
</feature>
<dbReference type="FunFam" id="3.30.160.60:FF:001498">
    <property type="entry name" value="Zinc finger protein 404"/>
    <property type="match status" value="2"/>
</dbReference>
<dbReference type="PROSITE" id="PS50157">
    <property type="entry name" value="ZINC_FINGER_C2H2_2"/>
    <property type="match status" value="11"/>
</dbReference>
<keyword evidence="3" id="KW-0479">Metal-binding</keyword>
<keyword evidence="9" id="KW-0804">Transcription</keyword>
<name>A0A8J5ZE79_GALPY</name>
<organism evidence="15 16">
    <name type="scientific">Galemys pyrenaicus</name>
    <name type="common">Iberian desman</name>
    <name type="synonym">Pyrenean desman</name>
    <dbReference type="NCBI Taxonomy" id="202257"/>
    <lineage>
        <taxon>Eukaryota</taxon>
        <taxon>Metazoa</taxon>
        <taxon>Chordata</taxon>
        <taxon>Craniata</taxon>
        <taxon>Vertebrata</taxon>
        <taxon>Euteleostomi</taxon>
        <taxon>Mammalia</taxon>
        <taxon>Eutheria</taxon>
        <taxon>Laurasiatheria</taxon>
        <taxon>Eulipotyphla</taxon>
        <taxon>Talpidae</taxon>
        <taxon>Galemys</taxon>
    </lineage>
</organism>
<evidence type="ECO:0000256" key="1">
    <source>
        <dbReference type="ARBA" id="ARBA00004123"/>
    </source>
</evidence>
<feature type="domain" description="C2H2-type" evidence="13">
    <location>
        <begin position="1703"/>
        <end position="1730"/>
    </location>
</feature>
<dbReference type="SUPFAM" id="SSF109640">
    <property type="entry name" value="KRAB domain (Kruppel-associated box)"/>
    <property type="match status" value="1"/>
</dbReference>